<keyword evidence="2 4" id="KW-0479">Metal-binding</keyword>
<dbReference type="AlphaFoldDB" id="A0A1T4YLE3"/>
<organism evidence="8 9">
    <name type="scientific">Prosthecobacter debontii</name>
    <dbReference type="NCBI Taxonomy" id="48467"/>
    <lineage>
        <taxon>Bacteria</taxon>
        <taxon>Pseudomonadati</taxon>
        <taxon>Verrucomicrobiota</taxon>
        <taxon>Verrucomicrobiia</taxon>
        <taxon>Verrucomicrobiales</taxon>
        <taxon>Verrucomicrobiaceae</taxon>
        <taxon>Prosthecobacter</taxon>
    </lineage>
</organism>
<dbReference type="Pfam" id="PF07635">
    <property type="entry name" value="PSCyt1"/>
    <property type="match status" value="1"/>
</dbReference>
<keyword evidence="1 4" id="KW-0349">Heme</keyword>
<dbReference type="PROSITE" id="PS51007">
    <property type="entry name" value="CYTC"/>
    <property type="match status" value="1"/>
</dbReference>
<gene>
    <name evidence="8" type="ORF">SAMN02745166_03643</name>
</gene>
<reference evidence="9" key="1">
    <citation type="submission" date="2017-02" db="EMBL/GenBank/DDBJ databases">
        <authorList>
            <person name="Varghese N."/>
            <person name="Submissions S."/>
        </authorList>
    </citation>
    <scope>NUCLEOTIDE SEQUENCE [LARGE SCALE GENOMIC DNA]</scope>
    <source>
        <strain evidence="9">ATCC 700200</strain>
    </source>
</reference>
<feature type="chain" id="PRO_5010553425" evidence="6">
    <location>
        <begin position="21"/>
        <end position="1035"/>
    </location>
</feature>
<dbReference type="Pfam" id="PF07587">
    <property type="entry name" value="PSD1"/>
    <property type="match status" value="1"/>
</dbReference>
<dbReference type="InterPro" id="IPR011429">
    <property type="entry name" value="Cyt_c_Planctomycete-type"/>
</dbReference>
<dbReference type="Proteomes" id="UP000190774">
    <property type="component" value="Unassembled WGS sequence"/>
</dbReference>
<keyword evidence="9" id="KW-1185">Reference proteome</keyword>
<dbReference type="GO" id="GO:0046872">
    <property type="term" value="F:metal ion binding"/>
    <property type="evidence" value="ECO:0007669"/>
    <property type="project" value="UniProtKB-KW"/>
</dbReference>
<dbReference type="PANTHER" id="PTHR35889:SF3">
    <property type="entry name" value="F-BOX DOMAIN-CONTAINING PROTEIN"/>
    <property type="match status" value="1"/>
</dbReference>
<evidence type="ECO:0000313" key="8">
    <source>
        <dbReference type="EMBL" id="SKB02378.1"/>
    </source>
</evidence>
<evidence type="ECO:0000256" key="4">
    <source>
        <dbReference type="PROSITE-ProRule" id="PRU00433"/>
    </source>
</evidence>
<evidence type="ECO:0000256" key="5">
    <source>
        <dbReference type="SAM" id="MobiDB-lite"/>
    </source>
</evidence>
<protein>
    <submittedName>
        <fullName evidence="8">Planctomycete cytochrome C</fullName>
    </submittedName>
</protein>
<feature type="signal peptide" evidence="6">
    <location>
        <begin position="1"/>
        <end position="20"/>
    </location>
</feature>
<feature type="compositionally biased region" description="Basic and acidic residues" evidence="5">
    <location>
        <begin position="454"/>
        <end position="463"/>
    </location>
</feature>
<accession>A0A1T4YLE3</accession>
<dbReference type="InterPro" id="IPR022655">
    <property type="entry name" value="DUF1553"/>
</dbReference>
<feature type="domain" description="Cytochrome c" evidence="7">
    <location>
        <begin position="17"/>
        <end position="151"/>
    </location>
</feature>
<dbReference type="InterPro" id="IPR009056">
    <property type="entry name" value="Cyt_c-like_dom"/>
</dbReference>
<evidence type="ECO:0000256" key="1">
    <source>
        <dbReference type="ARBA" id="ARBA00022617"/>
    </source>
</evidence>
<evidence type="ECO:0000256" key="2">
    <source>
        <dbReference type="ARBA" id="ARBA00022723"/>
    </source>
</evidence>
<proteinExistence type="predicted"/>
<dbReference type="PANTHER" id="PTHR35889">
    <property type="entry name" value="CYCLOINULO-OLIGOSACCHARIDE FRUCTANOTRANSFERASE-RELATED"/>
    <property type="match status" value="1"/>
</dbReference>
<dbReference type="SUPFAM" id="SSF46626">
    <property type="entry name" value="Cytochrome c"/>
    <property type="match status" value="1"/>
</dbReference>
<evidence type="ECO:0000256" key="6">
    <source>
        <dbReference type="SAM" id="SignalP"/>
    </source>
</evidence>
<dbReference type="STRING" id="48467.SAMN02745166_03643"/>
<evidence type="ECO:0000256" key="3">
    <source>
        <dbReference type="ARBA" id="ARBA00023004"/>
    </source>
</evidence>
<dbReference type="GO" id="GO:0020037">
    <property type="term" value="F:heme binding"/>
    <property type="evidence" value="ECO:0007669"/>
    <property type="project" value="InterPro"/>
</dbReference>
<dbReference type="EMBL" id="FUYE01000013">
    <property type="protein sequence ID" value="SKB02378.1"/>
    <property type="molecule type" value="Genomic_DNA"/>
</dbReference>
<feature type="region of interest" description="Disordered" evidence="5">
    <location>
        <begin position="433"/>
        <end position="463"/>
    </location>
</feature>
<name>A0A1T4YLE3_9BACT</name>
<dbReference type="InterPro" id="IPR011444">
    <property type="entry name" value="DUF1549"/>
</dbReference>
<dbReference type="Pfam" id="PF07583">
    <property type="entry name" value="PSCyt2"/>
    <property type="match status" value="1"/>
</dbReference>
<dbReference type="GO" id="GO:0009055">
    <property type="term" value="F:electron transfer activity"/>
    <property type="evidence" value="ECO:0007669"/>
    <property type="project" value="InterPro"/>
</dbReference>
<keyword evidence="6" id="KW-0732">Signal</keyword>
<evidence type="ECO:0000313" key="9">
    <source>
        <dbReference type="Proteomes" id="UP000190774"/>
    </source>
</evidence>
<evidence type="ECO:0000259" key="7">
    <source>
        <dbReference type="PROSITE" id="PS51007"/>
    </source>
</evidence>
<sequence length="1035" mass="115442">MMVRTLLFLALLAPPVFATAAGPLRYNRDIRPILSDNCFACHGPDKNHREADLRLDVREAAIEMKAITPGKPEKSSLMDRILTHDEDDLMPPPESKKTLTAEQKEILAEWIRQGAPYEPHWAYTPLVKPTLPAGTSDKPAIDAFIQAALSAKGIAPSPQADAHTLIRRLSLDLVGLPPSPAEVSAFEQDFTRDPQKAVETWTTRLMESPHFGERWAAWWLDVARFSDTVGFHGDQNQRVFPYRDYVIAAFNTNKRFDQFTLEQLAGDLLPNPTTEQLIATGFNRLNMMTREGGAQPKEYLAKYQADRVRTIGGTWLGATLGCAECHDHKFDPFTAHDFYAMSAYFADVKQFGVYSSYGYTPVEELKGWSNEHPFPPELQVDSPYLQKRLAHLKTQMDQIALKALQAAPKTEVQQWRRDTLARLKTHPEGWFSPTFEAQTTLAPPSKKGAPPKPKPTDAKSVDDSRITAASQNRLLIQAKAAQNTTLTYKASQPTRIAAVRLELLPDAAHQGSIELNGATNGLALTPSFSVRHSGAAKDTPVSPFHADADLKEPRYSSTAEVPGIVSGWKTSIRQTHAPHTGIYLLDQPVDLQPDETFSMRLSNHSAGCLRLAFASVSPPSPLAKNWITPLQASLEKEDLTSPLYAQAWLLQSGQKSEALTTWKSLHAQVLECNDGRAWTQVTVAVQEPLTIRRLPRGNWMDETGEICPPAPPAFIAGALPANSPRQSRLDLARWLTSPQNPLTARTFVNRLWKQFFGNGLSQAVDDLGAQGETPSHPELLDWLAAEFRDSGWDIQHVMRLMVTSATYQQDSRTRPELSDIDPGNRLLAYQNPRRLDAEFVRDNALFITGLINLDIGGPSVKPYQPGGYYENLQFPSRDYIASTDDRQWRRGVYMHWQRTFLHPMLANFDAPARDECTASRNVSNTPQQALTLLNDPTFVEAARTFAENLPAGSDQDRINTIYQRTLARAPKPNEQQSLLAFLKIQRETYQAAPADAQKLISTGLRPAPQGNLPELAAWTSVCRVVLNLHETITRY</sequence>
<keyword evidence="3 4" id="KW-0408">Iron</keyword>
<dbReference type="InterPro" id="IPR036909">
    <property type="entry name" value="Cyt_c-like_dom_sf"/>
</dbReference>
<dbReference type="RefSeq" id="WP_245846560.1">
    <property type="nucleotide sequence ID" value="NZ_FUYE01000013.1"/>
</dbReference>